<evidence type="ECO:0000256" key="1">
    <source>
        <dbReference type="SAM" id="MobiDB-lite"/>
    </source>
</evidence>
<feature type="region of interest" description="Disordered" evidence="1">
    <location>
        <begin position="27"/>
        <end position="49"/>
    </location>
</feature>
<proteinExistence type="predicted"/>
<accession>A0A9Q1LY95</accession>
<evidence type="ECO:0000313" key="2">
    <source>
        <dbReference type="EMBL" id="KAJ8546549.1"/>
    </source>
</evidence>
<dbReference type="AlphaFoldDB" id="A0A9Q1LY95"/>
<organism evidence="2 3">
    <name type="scientific">Anisodus acutangulus</name>
    <dbReference type="NCBI Taxonomy" id="402998"/>
    <lineage>
        <taxon>Eukaryota</taxon>
        <taxon>Viridiplantae</taxon>
        <taxon>Streptophyta</taxon>
        <taxon>Embryophyta</taxon>
        <taxon>Tracheophyta</taxon>
        <taxon>Spermatophyta</taxon>
        <taxon>Magnoliopsida</taxon>
        <taxon>eudicotyledons</taxon>
        <taxon>Gunneridae</taxon>
        <taxon>Pentapetalae</taxon>
        <taxon>asterids</taxon>
        <taxon>lamiids</taxon>
        <taxon>Solanales</taxon>
        <taxon>Solanaceae</taxon>
        <taxon>Solanoideae</taxon>
        <taxon>Hyoscyameae</taxon>
        <taxon>Anisodus</taxon>
    </lineage>
</organism>
<reference evidence="3" key="1">
    <citation type="journal article" date="2023" name="Proc. Natl. Acad. Sci. U.S.A.">
        <title>Genomic and structural basis for evolution of tropane alkaloid biosynthesis.</title>
        <authorList>
            <person name="Wanga Y.-J."/>
            <person name="Taina T."/>
            <person name="Yua J.-Y."/>
            <person name="Lia J."/>
            <person name="Xua B."/>
            <person name="Chenc J."/>
            <person name="D'Auriad J.C."/>
            <person name="Huanga J.-P."/>
            <person name="Huanga S.-X."/>
        </authorList>
    </citation>
    <scope>NUCLEOTIDE SEQUENCE [LARGE SCALE GENOMIC DNA]</scope>
    <source>
        <strain evidence="3">cv. KIB-2019</strain>
    </source>
</reference>
<comment type="caution">
    <text evidence="2">The sequence shown here is derived from an EMBL/GenBank/DDBJ whole genome shotgun (WGS) entry which is preliminary data.</text>
</comment>
<protein>
    <submittedName>
        <fullName evidence="2">Uncharacterized protein</fullName>
    </submittedName>
</protein>
<keyword evidence="3" id="KW-1185">Reference proteome</keyword>
<dbReference type="Proteomes" id="UP001152561">
    <property type="component" value="Unassembled WGS sequence"/>
</dbReference>
<gene>
    <name evidence="2" type="ORF">K7X08_032623</name>
</gene>
<evidence type="ECO:0000313" key="3">
    <source>
        <dbReference type="Proteomes" id="UP001152561"/>
    </source>
</evidence>
<sequence>MSVNRCVTKSGCGCGFLEEDNSDYVVDGQGVDGVTAPDSGGNKRPREAEDVKWDKRRRLKMMFYHVAKGLYLSQTKDPNYDCISTGSANNSSAYLLLEQRMLEVNKNSRVSDCPELDVPDLQDSEVVDYSELNVSDLQNSGILDVELRQSKEGTKTCSMPSNFHG</sequence>
<name>A0A9Q1LY95_9SOLA</name>
<dbReference type="EMBL" id="JAJAGQ010000013">
    <property type="protein sequence ID" value="KAJ8546549.1"/>
    <property type="molecule type" value="Genomic_DNA"/>
</dbReference>